<feature type="transmembrane region" description="Helical" evidence="8">
    <location>
        <begin position="465"/>
        <end position="485"/>
    </location>
</feature>
<accession>A0A0J9X812</accession>
<evidence type="ECO:0000256" key="1">
    <source>
        <dbReference type="ARBA" id="ARBA00004141"/>
    </source>
</evidence>
<feature type="transmembrane region" description="Helical" evidence="8">
    <location>
        <begin position="149"/>
        <end position="167"/>
    </location>
</feature>
<keyword evidence="5" id="KW-0029">Amino-acid transport</keyword>
<evidence type="ECO:0000256" key="4">
    <source>
        <dbReference type="ARBA" id="ARBA00022692"/>
    </source>
</evidence>
<keyword evidence="4 8" id="KW-0812">Transmembrane</keyword>
<dbReference type="Proteomes" id="UP000242525">
    <property type="component" value="Unassembled WGS sequence"/>
</dbReference>
<feature type="transmembrane region" description="Helical" evidence="8">
    <location>
        <begin position="262"/>
        <end position="279"/>
    </location>
</feature>
<feature type="transmembrane region" description="Helical" evidence="8">
    <location>
        <begin position="431"/>
        <end position="453"/>
    </location>
</feature>
<comment type="caution">
    <text evidence="10">The sequence shown here is derived from an EMBL/GenBank/DDBJ whole genome shotgun (WGS) entry which is preliminary data.</text>
</comment>
<feature type="domain" description="Amino acid permease/ SLC12A" evidence="9">
    <location>
        <begin position="39"/>
        <end position="491"/>
    </location>
</feature>
<comment type="similarity">
    <text evidence="2">Belongs to the amino acid-polyamine-organocation (APC) superfamily. YAT (TC 2.A.3.10) family.</text>
</comment>
<dbReference type="GO" id="GO:0016020">
    <property type="term" value="C:membrane"/>
    <property type="evidence" value="ECO:0007669"/>
    <property type="project" value="UniProtKB-SubCell"/>
</dbReference>
<evidence type="ECO:0000259" key="9">
    <source>
        <dbReference type="Pfam" id="PF00324"/>
    </source>
</evidence>
<evidence type="ECO:0000256" key="3">
    <source>
        <dbReference type="ARBA" id="ARBA00022448"/>
    </source>
</evidence>
<dbReference type="InterPro" id="IPR004841">
    <property type="entry name" value="AA-permease/SLC12A_dom"/>
</dbReference>
<evidence type="ECO:0000256" key="6">
    <source>
        <dbReference type="ARBA" id="ARBA00022989"/>
    </source>
</evidence>
<keyword evidence="6 8" id="KW-1133">Transmembrane helix</keyword>
<evidence type="ECO:0000313" key="11">
    <source>
        <dbReference type="Proteomes" id="UP000242525"/>
    </source>
</evidence>
<dbReference type="PIRSF" id="PIRSF006060">
    <property type="entry name" value="AA_transporter"/>
    <property type="match status" value="1"/>
</dbReference>
<protein>
    <submittedName>
        <fullName evidence="10">Similar to Saccharomyces cerevisiae YFL055W AGP3 Low-affinity amino acid permease</fullName>
    </submittedName>
</protein>
<keyword evidence="7 8" id="KW-0472">Membrane</keyword>
<feature type="transmembrane region" description="Helical" evidence="8">
    <location>
        <begin position="360"/>
        <end position="380"/>
    </location>
</feature>
<dbReference type="EMBL" id="CCBN010000004">
    <property type="protein sequence ID" value="CDO53313.1"/>
    <property type="molecule type" value="Genomic_DNA"/>
</dbReference>
<evidence type="ECO:0000313" key="10">
    <source>
        <dbReference type="EMBL" id="CDO53313.1"/>
    </source>
</evidence>
<comment type="subcellular location">
    <subcellularLocation>
        <location evidence="1">Membrane</location>
        <topology evidence="1">Multi-pass membrane protein</topology>
    </subcellularLocation>
</comment>
<dbReference type="PANTHER" id="PTHR43341">
    <property type="entry name" value="AMINO ACID PERMEASE"/>
    <property type="match status" value="1"/>
</dbReference>
<feature type="transmembrane region" description="Helical" evidence="8">
    <location>
        <begin position="42"/>
        <end position="62"/>
    </location>
</feature>
<feature type="transmembrane region" description="Helical" evidence="8">
    <location>
        <begin position="68"/>
        <end position="90"/>
    </location>
</feature>
<feature type="transmembrane region" description="Helical" evidence="8">
    <location>
        <begin position="315"/>
        <end position="334"/>
    </location>
</feature>
<dbReference type="FunFam" id="1.20.1740.10:FF:000001">
    <property type="entry name" value="Amino acid permease"/>
    <property type="match status" value="1"/>
</dbReference>
<evidence type="ECO:0000256" key="5">
    <source>
        <dbReference type="ARBA" id="ARBA00022970"/>
    </source>
</evidence>
<dbReference type="STRING" id="1173061.A0A0J9X812"/>
<dbReference type="PANTHER" id="PTHR43341:SF26">
    <property type="entry name" value="GENERAL AMINO ACID PERMEASE AGP3"/>
    <property type="match status" value="1"/>
</dbReference>
<feature type="transmembrane region" description="Helical" evidence="8">
    <location>
        <begin position="179"/>
        <end position="200"/>
    </location>
</feature>
<dbReference type="AlphaFoldDB" id="A0A0J9X812"/>
<gene>
    <name evidence="10" type="ORF">BN980_GECA04s07644g</name>
</gene>
<dbReference type="GO" id="GO:0015171">
    <property type="term" value="F:amino acid transmembrane transporter activity"/>
    <property type="evidence" value="ECO:0007669"/>
    <property type="project" value="TreeGrafter"/>
</dbReference>
<keyword evidence="11" id="KW-1185">Reference proteome</keyword>
<feature type="transmembrane region" description="Helical" evidence="8">
    <location>
        <begin position="111"/>
        <end position="129"/>
    </location>
</feature>
<feature type="transmembrane region" description="Helical" evidence="8">
    <location>
        <begin position="386"/>
        <end position="410"/>
    </location>
</feature>
<proteinExistence type="inferred from homology"/>
<dbReference type="Pfam" id="PF00324">
    <property type="entry name" value="AA_permease"/>
    <property type="match status" value="1"/>
</dbReference>
<evidence type="ECO:0000256" key="2">
    <source>
        <dbReference type="ARBA" id="ARBA00006983"/>
    </source>
</evidence>
<feature type="transmembrane region" description="Helical" evidence="8">
    <location>
        <begin position="220"/>
        <end position="242"/>
    </location>
</feature>
<dbReference type="InterPro" id="IPR004840">
    <property type="entry name" value="Amino_acid_permease_CS"/>
</dbReference>
<organism evidence="10 11">
    <name type="scientific">Geotrichum candidum</name>
    <name type="common">Oospora lactis</name>
    <name type="synonym">Dipodascus geotrichum</name>
    <dbReference type="NCBI Taxonomy" id="1173061"/>
    <lineage>
        <taxon>Eukaryota</taxon>
        <taxon>Fungi</taxon>
        <taxon>Dikarya</taxon>
        <taxon>Ascomycota</taxon>
        <taxon>Saccharomycotina</taxon>
        <taxon>Dipodascomycetes</taxon>
        <taxon>Dipodascales</taxon>
        <taxon>Dipodascaceae</taxon>
        <taxon>Geotrichum</taxon>
    </lineage>
</organism>
<dbReference type="InterPro" id="IPR050524">
    <property type="entry name" value="APC_YAT"/>
</dbReference>
<name>A0A0J9X812_GEOCN</name>
<dbReference type="OrthoDB" id="3900342at2759"/>
<evidence type="ECO:0000256" key="8">
    <source>
        <dbReference type="SAM" id="Phobius"/>
    </source>
</evidence>
<sequence>MSKIDPVVIDEISTPEKPDADRAQYDPNSGVKRALKNRHLSMMALAGIIGPGLMVGTGGALAKGGPAALIIGFGVIGLIAFSITQSIGEITTLYPTGGAFIKQGERFVDKAFAFAMGWNYFVIWVTVLANEYNVLGSVLSYWSDVVPLWGWFLILWSAFGAFQMLGVESFGEAEFWLALIKIIGLFAYFFFAIIYSAGGVKGNPAFGFRYWHNPGAFADGFRGVASVFVYCSTYYAGVESVAIAATETKNPAKAVPTAVRQVFFRIIVIFMGCALFFGLCVPYDDPGLLGTGSRVLRSPVTIAIQRAGWEGGAHLVNAFIVTICLSACNSAIYIGSRSILFMAQDGTAPRWLGWTNSRGVPVYAVIFTNAFGAICLLNLSDGAAKAYGYIISLSGVSTFIVWGAISFIHIRFRMAWHAQGYTGKDLPFESMFYPYNMWFGFISNVFLTFVQAWGSLSPWSAADFVVGYILLPLFFILFFGYKYIFKTKWLRIDEIDLLSGRRADMDTNGSDELNGVVSIDGQAVQDEAEKPSPWYKKFTKNM</sequence>
<dbReference type="PROSITE" id="PS00218">
    <property type="entry name" value="AMINO_ACID_PERMEASE_1"/>
    <property type="match status" value="1"/>
</dbReference>
<evidence type="ECO:0000256" key="7">
    <source>
        <dbReference type="ARBA" id="ARBA00023136"/>
    </source>
</evidence>
<keyword evidence="3" id="KW-0813">Transport</keyword>
<reference evidence="10" key="1">
    <citation type="submission" date="2014-03" db="EMBL/GenBank/DDBJ databases">
        <authorList>
            <person name="Casaregola S."/>
        </authorList>
    </citation>
    <scope>NUCLEOTIDE SEQUENCE [LARGE SCALE GENOMIC DNA]</scope>
    <source>
        <strain evidence="10">CLIB 918</strain>
    </source>
</reference>
<dbReference type="Gene3D" id="1.20.1740.10">
    <property type="entry name" value="Amino acid/polyamine transporter I"/>
    <property type="match status" value="1"/>
</dbReference>